<dbReference type="InterPro" id="IPR000531">
    <property type="entry name" value="Beta-barrel_TonB"/>
</dbReference>
<dbReference type="STRING" id="490189.SAMN02927903_02988"/>
<dbReference type="SUPFAM" id="SSF56935">
    <property type="entry name" value="Porins"/>
    <property type="match status" value="1"/>
</dbReference>
<organism evidence="10 11">
    <name type="scientific">Flavobacterium caeni</name>
    <dbReference type="NCBI Taxonomy" id="490189"/>
    <lineage>
        <taxon>Bacteria</taxon>
        <taxon>Pseudomonadati</taxon>
        <taxon>Bacteroidota</taxon>
        <taxon>Flavobacteriia</taxon>
        <taxon>Flavobacteriales</taxon>
        <taxon>Flavobacteriaceae</taxon>
        <taxon>Flavobacterium</taxon>
    </lineage>
</organism>
<dbReference type="Gene3D" id="2.40.170.20">
    <property type="entry name" value="TonB-dependent receptor, beta-barrel domain"/>
    <property type="match status" value="1"/>
</dbReference>
<dbReference type="Pfam" id="PF00593">
    <property type="entry name" value="TonB_dep_Rec_b-barrel"/>
    <property type="match status" value="1"/>
</dbReference>
<evidence type="ECO:0000256" key="7">
    <source>
        <dbReference type="ARBA" id="ARBA00023237"/>
    </source>
</evidence>
<dbReference type="OrthoDB" id="9759247at2"/>
<feature type="chain" id="PRO_5011574019" evidence="8">
    <location>
        <begin position="20"/>
        <end position="664"/>
    </location>
</feature>
<evidence type="ECO:0000256" key="8">
    <source>
        <dbReference type="SAM" id="SignalP"/>
    </source>
</evidence>
<keyword evidence="5" id="KW-0798">TonB box</keyword>
<name>A0A1G5JZ45_9FLAO</name>
<protein>
    <submittedName>
        <fullName evidence="10">Iron complex outermembrane recepter protein</fullName>
    </submittedName>
</protein>
<gene>
    <name evidence="10" type="ORF">SAMN02927903_02988</name>
</gene>
<dbReference type="GO" id="GO:0009279">
    <property type="term" value="C:cell outer membrane"/>
    <property type="evidence" value="ECO:0007669"/>
    <property type="project" value="UniProtKB-SubCell"/>
</dbReference>
<keyword evidence="11" id="KW-1185">Reference proteome</keyword>
<keyword evidence="2" id="KW-0813">Transport</keyword>
<accession>A0A1G5JZ45</accession>
<evidence type="ECO:0000256" key="5">
    <source>
        <dbReference type="ARBA" id="ARBA00023077"/>
    </source>
</evidence>
<comment type="subcellular location">
    <subcellularLocation>
        <location evidence="1">Cell outer membrane</location>
        <topology evidence="1">Multi-pass membrane protein</topology>
    </subcellularLocation>
</comment>
<evidence type="ECO:0000259" key="9">
    <source>
        <dbReference type="Pfam" id="PF00593"/>
    </source>
</evidence>
<keyword evidence="4" id="KW-0812">Transmembrane</keyword>
<dbReference type="PANTHER" id="PTHR30069">
    <property type="entry name" value="TONB-DEPENDENT OUTER MEMBRANE RECEPTOR"/>
    <property type="match status" value="1"/>
</dbReference>
<dbReference type="GO" id="GO:0015344">
    <property type="term" value="F:siderophore uptake transmembrane transporter activity"/>
    <property type="evidence" value="ECO:0007669"/>
    <property type="project" value="TreeGrafter"/>
</dbReference>
<feature type="signal peptide" evidence="8">
    <location>
        <begin position="1"/>
        <end position="19"/>
    </location>
</feature>
<reference evidence="10 11" key="1">
    <citation type="submission" date="2016-10" db="EMBL/GenBank/DDBJ databases">
        <authorList>
            <person name="de Groot N.N."/>
        </authorList>
    </citation>
    <scope>NUCLEOTIDE SEQUENCE [LARGE SCALE GENOMIC DNA]</scope>
    <source>
        <strain evidence="10 11">CGMCC 1.7031</strain>
    </source>
</reference>
<dbReference type="GO" id="GO:0044718">
    <property type="term" value="P:siderophore transmembrane transport"/>
    <property type="evidence" value="ECO:0007669"/>
    <property type="project" value="TreeGrafter"/>
</dbReference>
<evidence type="ECO:0000256" key="1">
    <source>
        <dbReference type="ARBA" id="ARBA00004571"/>
    </source>
</evidence>
<evidence type="ECO:0000313" key="10">
    <source>
        <dbReference type="EMBL" id="SCY93607.1"/>
    </source>
</evidence>
<evidence type="ECO:0000256" key="6">
    <source>
        <dbReference type="ARBA" id="ARBA00023136"/>
    </source>
</evidence>
<evidence type="ECO:0000256" key="4">
    <source>
        <dbReference type="ARBA" id="ARBA00022692"/>
    </source>
</evidence>
<keyword evidence="6" id="KW-0472">Membrane</keyword>
<dbReference type="InterPro" id="IPR036942">
    <property type="entry name" value="Beta-barrel_TonB_sf"/>
</dbReference>
<dbReference type="InterPro" id="IPR037066">
    <property type="entry name" value="Plug_dom_sf"/>
</dbReference>
<dbReference type="Proteomes" id="UP000199354">
    <property type="component" value="Unassembled WGS sequence"/>
</dbReference>
<evidence type="ECO:0000256" key="2">
    <source>
        <dbReference type="ARBA" id="ARBA00022448"/>
    </source>
</evidence>
<dbReference type="AlphaFoldDB" id="A0A1G5JZ45"/>
<dbReference type="InterPro" id="IPR039426">
    <property type="entry name" value="TonB-dep_rcpt-like"/>
</dbReference>
<dbReference type="EMBL" id="FMVF01000018">
    <property type="protein sequence ID" value="SCY93607.1"/>
    <property type="molecule type" value="Genomic_DNA"/>
</dbReference>
<proteinExistence type="predicted"/>
<evidence type="ECO:0000256" key="3">
    <source>
        <dbReference type="ARBA" id="ARBA00022452"/>
    </source>
</evidence>
<feature type="domain" description="TonB-dependent receptor-like beta-barrel" evidence="9">
    <location>
        <begin position="139"/>
        <end position="624"/>
    </location>
</feature>
<sequence>MKKTTFTLLSLLLFSAILAQETKKDSLQPIQMQEVIVIGNKAQLASKQFKILTSIDDYLQKSTKIDMIKRGAYAWEPLINSMPTERTLITIDGMRIFGACTDKMDPITSYVEVSNLSEATISSGQEGACYGSTIGGSIDLKRTRTNFKTQKWNTNFTTGFETNNQQKIMGSAINYVDSLVYVDVDFMYRDAENYKAGNNKEVLFSQFKKRNFSATSGFKLGKNKLVEGSLIYDKATDVGYPALPMDVSIAEAIIASLKYEYAPLKSIITHWETKAYFNTIMHKMDDTKRPFVPVHMDMPGWSKTYGYYSKITAIKGNHHFLVNLNSFYNKSLAEMTMYPEDPNEKLMFMLTWPDVSTFYNGAFIEDQYSLNCHSFLKFTAALGSHTNKIESEFGLNSLQIFYTNMKAQKNRFLKSISSNYNYAKHSVSYGFGAAYGERAPSVTEAYGFYLFNSFENYDNIGNPDLKNEKSIEGNAYLGFKREKVNLKIAASYFHIADYIVGKPDLSLVPMTIGATGVKIYTSLEYATIINVSFTSEYQFSKLLKWNIQCVYSQGKDHENVNLPFISPLRYATSLLYTKEKLSAEIIFQGNAKQTHFSSIYGEDETPDYAIINMNLGYKFNLNKSKVHTKCGVENILDTYYSTYSDWNNFPRPGRSFFVNLSIGF</sequence>
<dbReference type="RefSeq" id="WP_091146033.1">
    <property type="nucleotide sequence ID" value="NZ_FMVF01000018.1"/>
</dbReference>
<keyword evidence="8" id="KW-0732">Signal</keyword>
<keyword evidence="7" id="KW-0998">Cell outer membrane</keyword>
<keyword evidence="3" id="KW-1134">Transmembrane beta strand</keyword>
<dbReference type="Gene3D" id="2.170.130.10">
    <property type="entry name" value="TonB-dependent receptor, plug domain"/>
    <property type="match status" value="1"/>
</dbReference>
<evidence type="ECO:0000313" key="11">
    <source>
        <dbReference type="Proteomes" id="UP000199354"/>
    </source>
</evidence>
<dbReference type="PANTHER" id="PTHR30069:SF49">
    <property type="entry name" value="OUTER MEMBRANE PROTEIN C"/>
    <property type="match status" value="1"/>
</dbReference>